<reference evidence="1 2" key="1">
    <citation type="submission" date="2023-04" db="EMBL/GenBank/DDBJ databases">
        <title>Forest soil microbial communities from Buena Vista Peninsula, Colon Province, Panama.</title>
        <authorList>
            <person name="Bouskill N."/>
        </authorList>
    </citation>
    <scope>NUCLEOTIDE SEQUENCE [LARGE SCALE GENOMIC DNA]</scope>
    <source>
        <strain evidence="1 2">CFH S0262</strain>
    </source>
</reference>
<comment type="caution">
    <text evidence="1">The sequence shown here is derived from an EMBL/GenBank/DDBJ whole genome shotgun (WGS) entry which is preliminary data.</text>
</comment>
<keyword evidence="2" id="KW-1185">Reference proteome</keyword>
<dbReference type="EMBL" id="JARXVC010000017">
    <property type="protein sequence ID" value="MDH6284057.1"/>
    <property type="molecule type" value="Genomic_DNA"/>
</dbReference>
<accession>A0ABT6MIB6</accession>
<dbReference type="RefSeq" id="WP_280763304.1">
    <property type="nucleotide sequence ID" value="NZ_JARXVC010000017.1"/>
</dbReference>
<dbReference type="Proteomes" id="UP001160334">
    <property type="component" value="Unassembled WGS sequence"/>
</dbReference>
<organism evidence="1 2">
    <name type="scientific">Prescottella agglutinans</name>
    <dbReference type="NCBI Taxonomy" id="1644129"/>
    <lineage>
        <taxon>Bacteria</taxon>
        <taxon>Bacillati</taxon>
        <taxon>Actinomycetota</taxon>
        <taxon>Actinomycetes</taxon>
        <taxon>Mycobacteriales</taxon>
        <taxon>Nocardiaceae</taxon>
        <taxon>Prescottella</taxon>
    </lineage>
</organism>
<protein>
    <submittedName>
        <fullName evidence="1">Uncharacterized protein</fullName>
    </submittedName>
</protein>
<name>A0ABT6MIB6_9NOCA</name>
<sequence>MNDAVRQSGPTPVWVLAVDATGQLAGPCQAAGITARRALLVAATDDVDTFITAVERYGVAAPTKRKGDVLPAGVVQAVAESIVEPVRARAGRLLARCGDGSDGAIVVDGELRVPWADLGALVDLAR</sequence>
<evidence type="ECO:0000313" key="2">
    <source>
        <dbReference type="Proteomes" id="UP001160334"/>
    </source>
</evidence>
<evidence type="ECO:0000313" key="1">
    <source>
        <dbReference type="EMBL" id="MDH6284057.1"/>
    </source>
</evidence>
<proteinExistence type="predicted"/>
<gene>
    <name evidence="1" type="ORF">M2280_005308</name>
</gene>